<dbReference type="Proteomes" id="UP000237839">
    <property type="component" value="Unassembled WGS sequence"/>
</dbReference>
<evidence type="ECO:0000313" key="3">
    <source>
        <dbReference type="Proteomes" id="UP000237839"/>
    </source>
</evidence>
<dbReference type="CDD" id="cd19916">
    <property type="entry name" value="OphMA_like"/>
    <property type="match status" value="1"/>
</dbReference>
<dbReference type="InterPro" id="IPR014777">
    <property type="entry name" value="4pyrrole_Mease_sub1"/>
</dbReference>
<evidence type="ECO:0000313" key="2">
    <source>
        <dbReference type="EMBL" id="PRC92913.1"/>
    </source>
</evidence>
<dbReference type="OrthoDB" id="1459304at2"/>
<name>A0A2S9GYY9_9BURK</name>
<proteinExistence type="predicted"/>
<organism evidence="2 3">
    <name type="scientific">Solimicrobium silvestre</name>
    <dbReference type="NCBI Taxonomy" id="2099400"/>
    <lineage>
        <taxon>Bacteria</taxon>
        <taxon>Pseudomonadati</taxon>
        <taxon>Pseudomonadota</taxon>
        <taxon>Betaproteobacteria</taxon>
        <taxon>Burkholderiales</taxon>
        <taxon>Oxalobacteraceae</taxon>
        <taxon>Solimicrobium</taxon>
    </lineage>
</organism>
<dbReference type="AlphaFoldDB" id="A0A2S9GYY9"/>
<evidence type="ECO:0000259" key="1">
    <source>
        <dbReference type="Pfam" id="PF00590"/>
    </source>
</evidence>
<dbReference type="GO" id="GO:0008168">
    <property type="term" value="F:methyltransferase activity"/>
    <property type="evidence" value="ECO:0007669"/>
    <property type="project" value="UniProtKB-KW"/>
</dbReference>
<dbReference type="Gene3D" id="3.40.1010.10">
    <property type="entry name" value="Cobalt-precorrin-4 Transmethylase, Domain 1"/>
    <property type="match status" value="1"/>
</dbReference>
<dbReference type="Pfam" id="PF00590">
    <property type="entry name" value="TP_methylase"/>
    <property type="match status" value="1"/>
</dbReference>
<dbReference type="EMBL" id="PUGF01000010">
    <property type="protein sequence ID" value="PRC92913.1"/>
    <property type="molecule type" value="Genomic_DNA"/>
</dbReference>
<protein>
    <submittedName>
        <fullName evidence="2">Tetrapyrrole (Corrin/Porphyrin) Methylase</fullName>
    </submittedName>
</protein>
<sequence length="270" mass="29992">MIQKQAGKLVCVGTGMRMAGQLTPLSKSYIESFDIVFAAVPNIFTREWLKGVAKEFVCILDHYEDTKIDGKTRRDTYRRMADTILHEVRAGKRVCAAFYGHPGIFACISHMAIADARAEGFAAHMEPGISALDCLVADLGIDPGSTGMQSMEATQFMIFQRVVDPTALFVIWQIGICGDLTLKRFDTEPAHLQIIVDKLARSYSLDHEVILYEAATHALEQTRAEKIRLGDLPQASLKQHTTLVIPAAEKLQYDANVIAQLQDLERLRVA</sequence>
<keyword evidence="2" id="KW-0808">Transferase</keyword>
<dbReference type="RefSeq" id="WP_105531990.1">
    <property type="nucleotide sequence ID" value="NZ_PUGF01000010.1"/>
</dbReference>
<dbReference type="SUPFAM" id="SSF53790">
    <property type="entry name" value="Tetrapyrrole methylase"/>
    <property type="match status" value="1"/>
</dbReference>
<keyword evidence="3" id="KW-1185">Reference proteome</keyword>
<gene>
    <name evidence="2" type="ORF">S2091_2330</name>
</gene>
<dbReference type="InterPro" id="IPR000878">
    <property type="entry name" value="4pyrrol_Mease"/>
</dbReference>
<keyword evidence="2" id="KW-0489">Methyltransferase</keyword>
<feature type="domain" description="Tetrapyrrole methylase" evidence="1">
    <location>
        <begin position="8"/>
        <end position="226"/>
    </location>
</feature>
<accession>A0A2S9GYY9</accession>
<comment type="caution">
    <text evidence="2">The sequence shown here is derived from an EMBL/GenBank/DDBJ whole genome shotgun (WGS) entry which is preliminary data.</text>
</comment>
<dbReference type="GO" id="GO:0032259">
    <property type="term" value="P:methylation"/>
    <property type="evidence" value="ECO:0007669"/>
    <property type="project" value="UniProtKB-KW"/>
</dbReference>
<reference evidence="2 3" key="1">
    <citation type="submission" date="2018-02" db="EMBL/GenBank/DDBJ databases">
        <title>Solimicrobium silvestre gen. nov., sp. nov., isolated from alpine forest soil.</title>
        <authorList>
            <person name="Margesin R."/>
            <person name="Albuquerque L."/>
            <person name="Zhang D.-C."/>
            <person name="Froufe H.J.C."/>
            <person name="Severino R."/>
            <person name="Roxo I."/>
            <person name="Egas C."/>
            <person name="Da Costa M.S."/>
        </authorList>
    </citation>
    <scope>NUCLEOTIDE SEQUENCE [LARGE SCALE GENOMIC DNA]</scope>
    <source>
        <strain evidence="2 3">S20-91</strain>
    </source>
</reference>
<dbReference type="InterPro" id="IPR035996">
    <property type="entry name" value="4pyrrol_Methylase_sf"/>
</dbReference>